<protein>
    <recommendedName>
        <fullName evidence="2">Sporulation membrane protein YtrI C-terminal domain-containing protein</fullName>
    </recommendedName>
</protein>
<dbReference type="Proteomes" id="UP000199387">
    <property type="component" value="Unassembled WGS sequence"/>
</dbReference>
<dbReference type="EMBL" id="FMZA01000010">
    <property type="protein sequence ID" value="SDC55888.1"/>
    <property type="molecule type" value="Genomic_DNA"/>
</dbReference>
<dbReference type="Pfam" id="PF26347">
    <property type="entry name" value="YtrI_sporulation"/>
    <property type="match status" value="1"/>
</dbReference>
<accession>A0A1G6MJU7</accession>
<keyword evidence="1" id="KW-1133">Transmembrane helix</keyword>
<keyword evidence="4" id="KW-1185">Reference proteome</keyword>
<evidence type="ECO:0000256" key="1">
    <source>
        <dbReference type="SAM" id="Phobius"/>
    </source>
</evidence>
<feature type="domain" description="Sporulation membrane protein YtrI C-terminal" evidence="2">
    <location>
        <begin position="77"/>
        <end position="164"/>
    </location>
</feature>
<dbReference type="AlphaFoldDB" id="A0A1G6MJU7"/>
<proteinExistence type="predicted"/>
<organism evidence="3 4">
    <name type="scientific">Melghirimyces thermohalophilus</name>
    <dbReference type="NCBI Taxonomy" id="1236220"/>
    <lineage>
        <taxon>Bacteria</taxon>
        <taxon>Bacillati</taxon>
        <taxon>Bacillota</taxon>
        <taxon>Bacilli</taxon>
        <taxon>Bacillales</taxon>
        <taxon>Thermoactinomycetaceae</taxon>
        <taxon>Melghirimyces</taxon>
    </lineage>
</organism>
<reference evidence="3 4" key="1">
    <citation type="submission" date="2016-10" db="EMBL/GenBank/DDBJ databases">
        <authorList>
            <person name="de Groot N.N."/>
        </authorList>
    </citation>
    <scope>NUCLEOTIDE SEQUENCE [LARGE SCALE GENOMIC DNA]</scope>
    <source>
        <strain evidence="3 4">DSM 45514</strain>
    </source>
</reference>
<dbReference type="OrthoDB" id="2990033at2"/>
<evidence type="ECO:0000313" key="4">
    <source>
        <dbReference type="Proteomes" id="UP000199387"/>
    </source>
</evidence>
<evidence type="ECO:0000259" key="2">
    <source>
        <dbReference type="Pfam" id="PF26347"/>
    </source>
</evidence>
<name>A0A1G6MJU7_9BACL</name>
<dbReference type="InterPro" id="IPR058620">
    <property type="entry name" value="YtrI_C"/>
</dbReference>
<keyword evidence="1" id="KW-0812">Transmembrane</keyword>
<dbReference type="RefSeq" id="WP_091569829.1">
    <property type="nucleotide sequence ID" value="NZ_FMZA01000010.1"/>
</dbReference>
<evidence type="ECO:0000313" key="3">
    <source>
        <dbReference type="EMBL" id="SDC55888.1"/>
    </source>
</evidence>
<sequence length="173" mass="20345">MNRSTRVQLLRIVVAFLFGLIGGLTAMNLLYGQKLDSLYLERNNLYYRNNEKYKKIQMLEKDLNKHHDTQYIGQDVSVEVELPTNESQFYQDKIRKEIQEILQPFVGKSVHWVSDNPEVLDTMMAKRIIQIDQDQKGTATSKSFQIRLKYLTFVGTKLKIWVVAQEKQKETEE</sequence>
<feature type="transmembrane region" description="Helical" evidence="1">
    <location>
        <begin position="12"/>
        <end position="31"/>
    </location>
</feature>
<dbReference type="STRING" id="1236220.SAMN04488112_11022"/>
<gene>
    <name evidence="3" type="ORF">SAMN04488112_11022</name>
</gene>
<keyword evidence="1" id="KW-0472">Membrane</keyword>